<dbReference type="PANTHER" id="PTHR37984">
    <property type="entry name" value="PROTEIN CBG26694"/>
    <property type="match status" value="1"/>
</dbReference>
<proteinExistence type="predicted"/>
<protein>
    <submittedName>
        <fullName evidence="2">Uncharacterized protein</fullName>
    </submittedName>
</protein>
<feature type="compositionally biased region" description="Polar residues" evidence="1">
    <location>
        <begin position="201"/>
        <end position="216"/>
    </location>
</feature>
<dbReference type="EMBL" id="OZ034831">
    <property type="protein sequence ID" value="CAL1688644.1"/>
    <property type="molecule type" value="Genomic_DNA"/>
</dbReference>
<dbReference type="Proteomes" id="UP001497644">
    <property type="component" value="Chromosome 8"/>
</dbReference>
<keyword evidence="3" id="KW-1185">Reference proteome</keyword>
<organism evidence="2 3">
    <name type="scientific">Lasius platythorax</name>
    <dbReference type="NCBI Taxonomy" id="488582"/>
    <lineage>
        <taxon>Eukaryota</taxon>
        <taxon>Metazoa</taxon>
        <taxon>Ecdysozoa</taxon>
        <taxon>Arthropoda</taxon>
        <taxon>Hexapoda</taxon>
        <taxon>Insecta</taxon>
        <taxon>Pterygota</taxon>
        <taxon>Neoptera</taxon>
        <taxon>Endopterygota</taxon>
        <taxon>Hymenoptera</taxon>
        <taxon>Apocrita</taxon>
        <taxon>Aculeata</taxon>
        <taxon>Formicoidea</taxon>
        <taxon>Formicidae</taxon>
        <taxon>Formicinae</taxon>
        <taxon>Lasius</taxon>
        <taxon>Lasius</taxon>
    </lineage>
</organism>
<dbReference type="AlphaFoldDB" id="A0AAV2P6T2"/>
<evidence type="ECO:0000256" key="1">
    <source>
        <dbReference type="SAM" id="MobiDB-lite"/>
    </source>
</evidence>
<name>A0AAV2P6T2_9HYME</name>
<accession>A0AAV2P6T2</accession>
<reference evidence="2" key="1">
    <citation type="submission" date="2024-04" db="EMBL/GenBank/DDBJ databases">
        <authorList>
            <consortium name="Molecular Ecology Group"/>
        </authorList>
    </citation>
    <scope>NUCLEOTIDE SEQUENCE</scope>
</reference>
<dbReference type="InterPro" id="IPR050951">
    <property type="entry name" value="Retrovirus_Pol_polyprotein"/>
</dbReference>
<evidence type="ECO:0000313" key="3">
    <source>
        <dbReference type="Proteomes" id="UP001497644"/>
    </source>
</evidence>
<sequence>MVQITKRILAKLEEGDIDLQVQRMQFRQHTTVHAGTSKTPAELLLGRKLRTVLDKMHPYALKLNREEGKEVKKKLRSFEEGDAVYFRNYNALGPKWLEGTIEVCVNPVSYKIRLSNGKVIKCHIDQLRRRVVNPTVYGGKQEVNEPSAAVETSSARWKDPAQVPLPEQSIPSKNIASSWDEVPELAQGEKTDEDTEMRATVTASQSQNGEPQSSEQIRAETLGNGIID</sequence>
<evidence type="ECO:0000313" key="2">
    <source>
        <dbReference type="EMBL" id="CAL1688644.1"/>
    </source>
</evidence>
<gene>
    <name evidence="2" type="ORF">LPLAT_LOCUS13669</name>
</gene>
<feature type="region of interest" description="Disordered" evidence="1">
    <location>
        <begin position="143"/>
        <end position="228"/>
    </location>
</feature>
<dbReference type="PANTHER" id="PTHR37984:SF12">
    <property type="entry name" value="RIBONUCLEASE H"/>
    <property type="match status" value="1"/>
</dbReference>